<evidence type="ECO:0000313" key="2">
    <source>
        <dbReference type="Proteomes" id="UP000288028"/>
    </source>
</evidence>
<protein>
    <submittedName>
        <fullName evidence="1">Uncharacterized protein</fullName>
    </submittedName>
</protein>
<organism evidence="1 2">
    <name type="scientific">Vagococcus carniphilus</name>
    <dbReference type="NCBI Taxonomy" id="218144"/>
    <lineage>
        <taxon>Bacteria</taxon>
        <taxon>Bacillati</taxon>
        <taxon>Bacillota</taxon>
        <taxon>Bacilli</taxon>
        <taxon>Lactobacillales</taxon>
        <taxon>Enterococcaceae</taxon>
        <taxon>Vagococcus</taxon>
    </lineage>
</organism>
<dbReference type="EMBL" id="NGKB01000010">
    <property type="protein sequence ID" value="RSU12772.1"/>
    <property type="molecule type" value="Genomic_DNA"/>
</dbReference>
<proteinExistence type="predicted"/>
<name>A0A430AXH8_9ENTE</name>
<dbReference type="RefSeq" id="WP_126795073.1">
    <property type="nucleotide sequence ID" value="NZ_CP060720.1"/>
</dbReference>
<sequence length="321" mass="37726">MTYCVYKINVQPDVLQFYKEDGSLDYLKFEVIPNSFEAILQVTNIKGFYQLIFEKNNKQVDFYKEFNELEKSTDKLIKMYNEIVKIYEEREEIFYSKKFLTLNEKCGAKRRYLETIFPGIKKAYELIDDEQVEKKFMLVTNNQVGTSITHIRKFYKLKMFMEYEEASNALEPLGLESYYNPKTEHLLIKTEREDLASNYVIALNRVLNESNEFTDRVGKININPVYDSIRFEGDFTEISYTIVYPNGNPPQDRDNILRDSQAKEQEVVLIGTDGQPLKKEPIKKILEKEAKKGYLKSFSTKGSKIFSVLKKIKYLDLDSSK</sequence>
<reference evidence="1 2" key="1">
    <citation type="submission" date="2017-05" db="EMBL/GenBank/DDBJ databases">
        <title>Vagococcus spp. assemblies.</title>
        <authorList>
            <person name="Gulvik C.A."/>
        </authorList>
    </citation>
    <scope>NUCLEOTIDE SEQUENCE [LARGE SCALE GENOMIC DNA]</scope>
    <source>
        <strain evidence="1 2">SS1714</strain>
    </source>
</reference>
<comment type="caution">
    <text evidence="1">The sequence shown here is derived from an EMBL/GenBank/DDBJ whole genome shotgun (WGS) entry which is preliminary data.</text>
</comment>
<accession>A0A430AXH8</accession>
<dbReference type="Proteomes" id="UP000288028">
    <property type="component" value="Unassembled WGS sequence"/>
</dbReference>
<keyword evidence="2" id="KW-1185">Reference proteome</keyword>
<dbReference type="GeneID" id="95580098"/>
<gene>
    <name evidence="1" type="ORF">CBF28_10625</name>
</gene>
<evidence type="ECO:0000313" key="1">
    <source>
        <dbReference type="EMBL" id="RSU12772.1"/>
    </source>
</evidence>
<dbReference type="AlphaFoldDB" id="A0A430AXH8"/>
<dbReference type="OrthoDB" id="2340054at2"/>